<evidence type="ECO:0000256" key="4">
    <source>
        <dbReference type="ARBA" id="ARBA00025748"/>
    </source>
</evidence>
<dbReference type="InterPro" id="IPR045224">
    <property type="entry name" value="HDZip_class_I_plant"/>
</dbReference>
<keyword evidence="2 7" id="KW-0805">Transcription regulation</keyword>
<protein>
    <recommendedName>
        <fullName evidence="7">Homeobox-leucine zipper protein</fullName>
    </recommendedName>
    <alternativeName>
        <fullName evidence="7">HD-ZIP protein</fullName>
    </alternativeName>
    <alternativeName>
        <fullName evidence="7">Homeodomain transcription factor</fullName>
    </alternativeName>
</protein>
<keyword evidence="10" id="KW-1185">Reference proteome</keyword>
<comment type="function">
    <text evidence="7">Transcription factor.</text>
</comment>
<dbReference type="Pfam" id="PF00046">
    <property type="entry name" value="Homeodomain"/>
    <property type="match status" value="1"/>
</dbReference>
<evidence type="ECO:0000256" key="5">
    <source>
        <dbReference type="PROSITE-ProRule" id="PRU00108"/>
    </source>
</evidence>
<evidence type="ECO:0000256" key="2">
    <source>
        <dbReference type="ARBA" id="ARBA00023015"/>
    </source>
</evidence>
<comment type="similarity">
    <text evidence="4 7">Belongs to the HD-ZIP homeobox family. Class I subfamily.</text>
</comment>
<proteinExistence type="inferred from homology"/>
<comment type="subcellular location">
    <subcellularLocation>
        <location evidence="1 5 6">Nucleus</location>
    </subcellularLocation>
</comment>
<dbReference type="SUPFAM" id="SSF46689">
    <property type="entry name" value="Homeodomain-like"/>
    <property type="match status" value="1"/>
</dbReference>
<dbReference type="PANTHER" id="PTHR24326:SF584">
    <property type="entry name" value="HOMEOBOX-LEUCINE ZIPPER PROTEIN"/>
    <property type="match status" value="1"/>
</dbReference>
<evidence type="ECO:0000256" key="7">
    <source>
        <dbReference type="RuleBase" id="RU369038"/>
    </source>
</evidence>
<dbReference type="Proteomes" id="UP000325577">
    <property type="component" value="Linkage Group LG6"/>
</dbReference>
<evidence type="ECO:0000256" key="6">
    <source>
        <dbReference type="RuleBase" id="RU000682"/>
    </source>
</evidence>
<dbReference type="GO" id="GO:0043565">
    <property type="term" value="F:sequence-specific DNA binding"/>
    <property type="evidence" value="ECO:0007669"/>
    <property type="project" value="TreeGrafter"/>
</dbReference>
<dbReference type="InterPro" id="IPR001356">
    <property type="entry name" value="HD"/>
</dbReference>
<dbReference type="PROSITE" id="PS50071">
    <property type="entry name" value="HOMEOBOX_2"/>
    <property type="match status" value="1"/>
</dbReference>
<dbReference type="CDD" id="cd00086">
    <property type="entry name" value="homeodomain"/>
    <property type="match status" value="1"/>
</dbReference>
<gene>
    <name evidence="9" type="ORF">F0562_013994</name>
</gene>
<name>A0A5J4ZPX3_9ASTE</name>
<evidence type="ECO:0000256" key="3">
    <source>
        <dbReference type="ARBA" id="ARBA00023163"/>
    </source>
</evidence>
<dbReference type="AlphaFoldDB" id="A0A5J4ZPX3"/>
<dbReference type="OrthoDB" id="6159439at2759"/>
<evidence type="ECO:0000313" key="9">
    <source>
        <dbReference type="EMBL" id="KAA8519738.1"/>
    </source>
</evidence>
<keyword evidence="5 6" id="KW-0371">Homeobox</keyword>
<dbReference type="GO" id="GO:0005634">
    <property type="term" value="C:nucleus"/>
    <property type="evidence" value="ECO:0007669"/>
    <property type="project" value="UniProtKB-SubCell"/>
</dbReference>
<dbReference type="InterPro" id="IPR009057">
    <property type="entry name" value="Homeodomain-like_sf"/>
</dbReference>
<dbReference type="EMBL" id="CM018049">
    <property type="protein sequence ID" value="KAA8519738.1"/>
    <property type="molecule type" value="Genomic_DNA"/>
</dbReference>
<keyword evidence="3 7" id="KW-0804">Transcription</keyword>
<dbReference type="SMART" id="SM00389">
    <property type="entry name" value="HOX"/>
    <property type="match status" value="1"/>
</dbReference>
<dbReference type="GO" id="GO:0045893">
    <property type="term" value="P:positive regulation of DNA-templated transcription"/>
    <property type="evidence" value="ECO:0007669"/>
    <property type="project" value="TreeGrafter"/>
</dbReference>
<feature type="domain" description="Homeobox" evidence="8">
    <location>
        <begin position="11"/>
        <end position="71"/>
    </location>
</feature>
<dbReference type="GO" id="GO:0000981">
    <property type="term" value="F:DNA-binding transcription factor activity, RNA polymerase II-specific"/>
    <property type="evidence" value="ECO:0007669"/>
    <property type="project" value="UniProtKB-UniRule"/>
</dbReference>
<dbReference type="Gene3D" id="1.10.10.60">
    <property type="entry name" value="Homeodomain-like"/>
    <property type="match status" value="1"/>
</dbReference>
<feature type="DNA-binding region" description="Homeobox" evidence="5">
    <location>
        <begin position="13"/>
        <end position="72"/>
    </location>
</feature>
<keyword evidence="5 6" id="KW-0539">Nucleus</keyword>
<sequence length="139" mass="15856">MDYFQSHTRKHPQKCNKKRLSQDQVRLLETSFYFNNKLDPDRKLQLSQELGLPPRQVAIWLEREVERLKEELGKAQEMLLSLSTPYSSLSTASCDEVGSSSLLGDSKHYLDKELYACLIGVEGQYGKAIGHEFFAPSTS</sequence>
<evidence type="ECO:0000256" key="1">
    <source>
        <dbReference type="ARBA" id="ARBA00004123"/>
    </source>
</evidence>
<reference evidence="9 10" key="1">
    <citation type="submission" date="2019-09" db="EMBL/GenBank/DDBJ databases">
        <title>A chromosome-level genome assembly of the Chinese tupelo Nyssa sinensis.</title>
        <authorList>
            <person name="Yang X."/>
            <person name="Kang M."/>
            <person name="Yang Y."/>
            <person name="Xiong H."/>
            <person name="Wang M."/>
            <person name="Zhang Z."/>
            <person name="Wang Z."/>
            <person name="Wu H."/>
            <person name="Ma T."/>
            <person name="Liu J."/>
            <person name="Xi Z."/>
        </authorList>
    </citation>
    <scope>NUCLEOTIDE SEQUENCE [LARGE SCALE GENOMIC DNA]</scope>
    <source>
        <strain evidence="9">J267</strain>
        <tissue evidence="9">Leaf</tissue>
    </source>
</reference>
<dbReference type="PANTHER" id="PTHR24326">
    <property type="entry name" value="HOMEOBOX-LEUCINE ZIPPER PROTEIN"/>
    <property type="match status" value="1"/>
</dbReference>
<organism evidence="9 10">
    <name type="scientific">Nyssa sinensis</name>
    <dbReference type="NCBI Taxonomy" id="561372"/>
    <lineage>
        <taxon>Eukaryota</taxon>
        <taxon>Viridiplantae</taxon>
        <taxon>Streptophyta</taxon>
        <taxon>Embryophyta</taxon>
        <taxon>Tracheophyta</taxon>
        <taxon>Spermatophyta</taxon>
        <taxon>Magnoliopsida</taxon>
        <taxon>eudicotyledons</taxon>
        <taxon>Gunneridae</taxon>
        <taxon>Pentapetalae</taxon>
        <taxon>asterids</taxon>
        <taxon>Cornales</taxon>
        <taxon>Nyssaceae</taxon>
        <taxon>Nyssa</taxon>
    </lineage>
</organism>
<keyword evidence="5 6" id="KW-0238">DNA-binding</keyword>
<evidence type="ECO:0000259" key="8">
    <source>
        <dbReference type="PROSITE" id="PS50071"/>
    </source>
</evidence>
<evidence type="ECO:0000313" key="10">
    <source>
        <dbReference type="Proteomes" id="UP000325577"/>
    </source>
</evidence>
<accession>A0A5J4ZPX3</accession>